<dbReference type="Pfam" id="PF00005">
    <property type="entry name" value="ABC_tran"/>
    <property type="match status" value="2"/>
</dbReference>
<reference evidence="5 6" key="1">
    <citation type="submission" date="2018-11" db="EMBL/GenBank/DDBJ databases">
        <title>Sequencing the genomes of 1000 actinobacteria strains.</title>
        <authorList>
            <person name="Klenk H.-P."/>
        </authorList>
    </citation>
    <scope>NUCLEOTIDE SEQUENCE [LARGE SCALE GENOMIC DNA]</scope>
    <source>
        <strain evidence="5 6">DSM 13521</strain>
    </source>
</reference>
<dbReference type="FunFam" id="3.40.50.300:FF:000011">
    <property type="entry name" value="Putative ABC transporter ATP-binding component"/>
    <property type="match status" value="1"/>
</dbReference>
<dbReference type="PANTHER" id="PTHR19211">
    <property type="entry name" value="ATP-BINDING TRANSPORT PROTEIN-RELATED"/>
    <property type="match status" value="1"/>
</dbReference>
<organism evidence="5 6">
    <name type="scientific">Salana multivorans</name>
    <dbReference type="NCBI Taxonomy" id="120377"/>
    <lineage>
        <taxon>Bacteria</taxon>
        <taxon>Bacillati</taxon>
        <taxon>Actinomycetota</taxon>
        <taxon>Actinomycetes</taxon>
        <taxon>Micrococcales</taxon>
        <taxon>Beutenbergiaceae</taxon>
        <taxon>Salana</taxon>
    </lineage>
</organism>
<dbReference type="AlphaFoldDB" id="A0A3N2DDZ4"/>
<keyword evidence="1" id="KW-0677">Repeat</keyword>
<dbReference type="Proteomes" id="UP000275356">
    <property type="component" value="Unassembled WGS sequence"/>
</dbReference>
<gene>
    <name evidence="5" type="ORF">EDD28_2256</name>
</gene>
<dbReference type="InterPro" id="IPR050611">
    <property type="entry name" value="ABCF"/>
</dbReference>
<accession>A0A3N2DDZ4</accession>
<protein>
    <submittedName>
        <fullName evidence="5">Macrolide transport system ATP-binding/permease protein</fullName>
    </submittedName>
</protein>
<dbReference type="OrthoDB" id="4797497at2"/>
<evidence type="ECO:0000313" key="5">
    <source>
        <dbReference type="EMBL" id="ROR97654.1"/>
    </source>
</evidence>
<dbReference type="SMART" id="SM00382">
    <property type="entry name" value="AAA"/>
    <property type="match status" value="2"/>
</dbReference>
<sequence>MAGLLAARDVAFSYPGAPPQAPPVLADVGLRVRAGDRLGVVGENGSGKSTLLGLLAGTLDPTAGTVTRRGGLALVEQELSHAPDETVGDLAAASLARVREATAELERVLAAADGTDTRRLAEALERYEALAAWDADRLLEEALTRLGAPREADRPLAHLSVGERYRVRLACRLAEGTELLLLDEPTNHLDSSAVAYLTARLRAWPGGVVVVTHDRALLDDVATAVLDLDPTVDGRVAVYGARRRRSGEGPRVFSYADYRHAKDAALARWRSRYRREQERLRELWEQRDYAYEHLSDEWRPPKGSQKHRRGTRARQHVKAADRAHAALEAAAVAVPPPPPELLLPVLPSVVGPADDRPVDDAADATVVAAPLLALRGAVVPGRLDRPDLGVELGPGGRLLVVGPNGSGKSTLLRLLAEAGSPGVRVGVLAQEPDFGPAEGLTGEELATRRILAAVEAGVVDPDRLVPLTATGLVAPDQLDRPVGELSTGQRRRLDLALALMLAPHVLVLDEPTNHLAVDLMDALTEWLTGTPAAVVVATHDRRMRADLGPDGAAWPTLDLA</sequence>
<keyword evidence="6" id="KW-1185">Reference proteome</keyword>
<feature type="domain" description="ABC transporter" evidence="4">
    <location>
        <begin position="5"/>
        <end position="258"/>
    </location>
</feature>
<dbReference type="InterPro" id="IPR003439">
    <property type="entry name" value="ABC_transporter-like_ATP-bd"/>
</dbReference>
<dbReference type="EMBL" id="RKHQ01000001">
    <property type="protein sequence ID" value="ROR97654.1"/>
    <property type="molecule type" value="Genomic_DNA"/>
</dbReference>
<dbReference type="PROSITE" id="PS50893">
    <property type="entry name" value="ABC_TRANSPORTER_2"/>
    <property type="match status" value="1"/>
</dbReference>
<evidence type="ECO:0000256" key="2">
    <source>
        <dbReference type="ARBA" id="ARBA00022741"/>
    </source>
</evidence>
<evidence type="ECO:0000259" key="4">
    <source>
        <dbReference type="PROSITE" id="PS50893"/>
    </source>
</evidence>
<dbReference type="Gene3D" id="3.40.50.300">
    <property type="entry name" value="P-loop containing nucleotide triphosphate hydrolases"/>
    <property type="match status" value="2"/>
</dbReference>
<comment type="caution">
    <text evidence="5">The sequence shown here is derived from an EMBL/GenBank/DDBJ whole genome shotgun (WGS) entry which is preliminary data.</text>
</comment>
<dbReference type="PANTHER" id="PTHR19211:SF14">
    <property type="entry name" value="ATP-BINDING CASSETTE SUB-FAMILY F MEMBER 1"/>
    <property type="match status" value="1"/>
</dbReference>
<proteinExistence type="predicted"/>
<dbReference type="GO" id="GO:0005524">
    <property type="term" value="F:ATP binding"/>
    <property type="evidence" value="ECO:0007669"/>
    <property type="project" value="UniProtKB-KW"/>
</dbReference>
<evidence type="ECO:0000256" key="1">
    <source>
        <dbReference type="ARBA" id="ARBA00022737"/>
    </source>
</evidence>
<keyword evidence="3 5" id="KW-0067">ATP-binding</keyword>
<dbReference type="SUPFAM" id="SSF52540">
    <property type="entry name" value="P-loop containing nucleoside triphosphate hydrolases"/>
    <property type="match status" value="2"/>
</dbReference>
<evidence type="ECO:0000256" key="3">
    <source>
        <dbReference type="ARBA" id="ARBA00022840"/>
    </source>
</evidence>
<dbReference type="RefSeq" id="WP_123739668.1">
    <property type="nucleotide sequence ID" value="NZ_RKHQ01000001.1"/>
</dbReference>
<evidence type="ECO:0000313" key="6">
    <source>
        <dbReference type="Proteomes" id="UP000275356"/>
    </source>
</evidence>
<dbReference type="InterPro" id="IPR027417">
    <property type="entry name" value="P-loop_NTPase"/>
</dbReference>
<keyword evidence="2" id="KW-0547">Nucleotide-binding</keyword>
<name>A0A3N2DDZ4_9MICO</name>
<dbReference type="GO" id="GO:0016887">
    <property type="term" value="F:ATP hydrolysis activity"/>
    <property type="evidence" value="ECO:0007669"/>
    <property type="project" value="InterPro"/>
</dbReference>
<dbReference type="InterPro" id="IPR003593">
    <property type="entry name" value="AAA+_ATPase"/>
</dbReference>